<dbReference type="Gene3D" id="3.30.70.270">
    <property type="match status" value="1"/>
</dbReference>
<feature type="transmembrane region" description="Helical" evidence="2">
    <location>
        <begin position="73"/>
        <end position="94"/>
    </location>
</feature>
<evidence type="ECO:0000256" key="1">
    <source>
        <dbReference type="ARBA" id="ARBA00012528"/>
    </source>
</evidence>
<dbReference type="InterPro" id="IPR043128">
    <property type="entry name" value="Rev_trsase/Diguanyl_cyclase"/>
</dbReference>
<dbReference type="InterPro" id="IPR029787">
    <property type="entry name" value="Nucleotide_cyclase"/>
</dbReference>
<evidence type="ECO:0000256" key="2">
    <source>
        <dbReference type="SAM" id="Phobius"/>
    </source>
</evidence>
<reference evidence="4 5" key="1">
    <citation type="submission" date="2020-07" db="EMBL/GenBank/DDBJ databases">
        <title>Vibrio marinisediminis sp. nov., isolated from marine sediment.</title>
        <authorList>
            <person name="Ji X."/>
        </authorList>
    </citation>
    <scope>NUCLEOTIDE SEQUENCE [LARGE SCALE GENOMIC DNA]</scope>
    <source>
        <strain evidence="4 5">404</strain>
    </source>
</reference>
<evidence type="ECO:0000313" key="4">
    <source>
        <dbReference type="EMBL" id="MBA5764003.1"/>
    </source>
</evidence>
<keyword evidence="2" id="KW-1133">Transmembrane helix</keyword>
<dbReference type="Proteomes" id="UP000571701">
    <property type="component" value="Unassembled WGS sequence"/>
</dbReference>
<dbReference type="InterPro" id="IPR000160">
    <property type="entry name" value="GGDEF_dom"/>
</dbReference>
<dbReference type="AlphaFoldDB" id="A0A7W2IV45"/>
<dbReference type="GO" id="GO:0052621">
    <property type="term" value="F:diguanylate cyclase activity"/>
    <property type="evidence" value="ECO:0007669"/>
    <property type="project" value="UniProtKB-EC"/>
</dbReference>
<organism evidence="4 5">
    <name type="scientific">Vibrio marinisediminis</name>
    <dbReference type="NCBI Taxonomy" id="2758441"/>
    <lineage>
        <taxon>Bacteria</taxon>
        <taxon>Pseudomonadati</taxon>
        <taxon>Pseudomonadota</taxon>
        <taxon>Gammaproteobacteria</taxon>
        <taxon>Vibrionales</taxon>
        <taxon>Vibrionaceae</taxon>
        <taxon>Vibrio</taxon>
    </lineage>
</organism>
<dbReference type="EC" id="2.7.7.65" evidence="1"/>
<keyword evidence="5" id="KW-1185">Reference proteome</keyword>
<evidence type="ECO:0000313" key="5">
    <source>
        <dbReference type="Proteomes" id="UP000571701"/>
    </source>
</evidence>
<dbReference type="Pfam" id="PF00990">
    <property type="entry name" value="GGDEF"/>
    <property type="match status" value="1"/>
</dbReference>
<comment type="caution">
    <text evidence="4">The sequence shown here is derived from an EMBL/GenBank/DDBJ whole genome shotgun (WGS) entry which is preliminary data.</text>
</comment>
<dbReference type="EMBL" id="JACFYF010000013">
    <property type="protein sequence ID" value="MBA5764003.1"/>
    <property type="molecule type" value="Genomic_DNA"/>
</dbReference>
<sequence length="275" mass="31423">MRTLFNDNQIYLDLTRRAIRFSFIPVLFIAPVMALSIPVESIYDYLLEVTRLYCVLIMASVTENLVNSKVIRIGIILAIINGVYDAITEILYIEQVISHRFPFADALIDEALLIAAYGCIIFGLFRHLSKVNKLSLTDNLTKCYTRTALKLLPRGSYQLFYFDLDKFKLINDTKGHNVGDKVLIIFARRLMRCCDNIGYAFRVGGDEFIAIIDTENAQDFIEIFTKACEVEGIEFSYGTAACESIHYDKAIAEADENLYEMKQFKSSNYPFNLNL</sequence>
<dbReference type="GO" id="GO:0043709">
    <property type="term" value="P:cell adhesion involved in single-species biofilm formation"/>
    <property type="evidence" value="ECO:0007669"/>
    <property type="project" value="TreeGrafter"/>
</dbReference>
<feature type="transmembrane region" description="Helical" evidence="2">
    <location>
        <begin position="21"/>
        <end position="39"/>
    </location>
</feature>
<dbReference type="InterPro" id="IPR050469">
    <property type="entry name" value="Diguanylate_Cyclase"/>
</dbReference>
<accession>A0A7W2IV45</accession>
<protein>
    <recommendedName>
        <fullName evidence="1">diguanylate cyclase</fullName>
        <ecNumber evidence="1">2.7.7.65</ecNumber>
    </recommendedName>
</protein>
<evidence type="ECO:0000259" key="3">
    <source>
        <dbReference type="PROSITE" id="PS50887"/>
    </source>
</evidence>
<keyword evidence="2" id="KW-0812">Transmembrane</keyword>
<dbReference type="GO" id="GO:0005886">
    <property type="term" value="C:plasma membrane"/>
    <property type="evidence" value="ECO:0007669"/>
    <property type="project" value="TreeGrafter"/>
</dbReference>
<dbReference type="GO" id="GO:1902201">
    <property type="term" value="P:negative regulation of bacterial-type flagellum-dependent cell motility"/>
    <property type="evidence" value="ECO:0007669"/>
    <property type="project" value="TreeGrafter"/>
</dbReference>
<dbReference type="CDD" id="cd01949">
    <property type="entry name" value="GGDEF"/>
    <property type="match status" value="1"/>
</dbReference>
<feature type="transmembrane region" description="Helical" evidence="2">
    <location>
        <begin position="106"/>
        <end position="125"/>
    </location>
</feature>
<dbReference type="PROSITE" id="PS50887">
    <property type="entry name" value="GGDEF"/>
    <property type="match status" value="1"/>
</dbReference>
<dbReference type="SUPFAM" id="SSF55073">
    <property type="entry name" value="Nucleotide cyclase"/>
    <property type="match status" value="1"/>
</dbReference>
<dbReference type="NCBIfam" id="TIGR00254">
    <property type="entry name" value="GGDEF"/>
    <property type="match status" value="1"/>
</dbReference>
<keyword evidence="2" id="KW-0472">Membrane</keyword>
<name>A0A7W2IV45_9VIBR</name>
<proteinExistence type="predicted"/>
<dbReference type="PANTHER" id="PTHR45138:SF6">
    <property type="entry name" value="DIGUANYLATE CYCLASE DGCN"/>
    <property type="match status" value="1"/>
</dbReference>
<feature type="domain" description="GGDEF" evidence="3">
    <location>
        <begin position="155"/>
        <end position="275"/>
    </location>
</feature>
<gene>
    <name evidence="4" type="ORF">H2O73_16685</name>
</gene>
<dbReference type="PANTHER" id="PTHR45138">
    <property type="entry name" value="REGULATORY COMPONENTS OF SENSORY TRANSDUCTION SYSTEM"/>
    <property type="match status" value="1"/>
</dbReference>
<dbReference type="SMART" id="SM00267">
    <property type="entry name" value="GGDEF"/>
    <property type="match status" value="1"/>
</dbReference>
<dbReference type="RefSeq" id="WP_182110061.1">
    <property type="nucleotide sequence ID" value="NZ_JACFYF010000013.1"/>
</dbReference>